<evidence type="ECO:0000313" key="7">
    <source>
        <dbReference type="Proteomes" id="UP000254051"/>
    </source>
</evidence>
<dbReference type="PANTHER" id="PTHR30126">
    <property type="entry name" value="HTH-TYPE TRANSCRIPTIONAL REGULATOR"/>
    <property type="match status" value="1"/>
</dbReference>
<dbReference type="PRINTS" id="PR00039">
    <property type="entry name" value="HTHLYSR"/>
</dbReference>
<dbReference type="InterPro" id="IPR036388">
    <property type="entry name" value="WH-like_DNA-bd_sf"/>
</dbReference>
<dbReference type="SUPFAM" id="SSF53850">
    <property type="entry name" value="Periplasmic binding protein-like II"/>
    <property type="match status" value="1"/>
</dbReference>
<dbReference type="EMBL" id="UHJJ01000005">
    <property type="protein sequence ID" value="SUQ14189.1"/>
    <property type="molecule type" value="Genomic_DNA"/>
</dbReference>
<evidence type="ECO:0000313" key="6">
    <source>
        <dbReference type="EMBL" id="SUQ14189.1"/>
    </source>
</evidence>
<dbReference type="FunFam" id="1.10.10.10:FF:000001">
    <property type="entry name" value="LysR family transcriptional regulator"/>
    <property type="match status" value="1"/>
</dbReference>
<feature type="domain" description="HTH lysR-type" evidence="5">
    <location>
        <begin position="1"/>
        <end position="58"/>
    </location>
</feature>
<evidence type="ECO:0000256" key="4">
    <source>
        <dbReference type="ARBA" id="ARBA00023163"/>
    </source>
</evidence>
<evidence type="ECO:0000256" key="1">
    <source>
        <dbReference type="ARBA" id="ARBA00009437"/>
    </source>
</evidence>
<comment type="similarity">
    <text evidence="1">Belongs to the LysR transcriptional regulatory family.</text>
</comment>
<dbReference type="PROSITE" id="PS50931">
    <property type="entry name" value="HTH_LYSR"/>
    <property type="match status" value="1"/>
</dbReference>
<dbReference type="Gene3D" id="3.40.190.290">
    <property type="match status" value="1"/>
</dbReference>
<dbReference type="RefSeq" id="WP_109710844.1">
    <property type="nucleotide sequence ID" value="NZ_QGDS01000005.1"/>
</dbReference>
<keyword evidence="4" id="KW-0804">Transcription</keyword>
<dbReference type="Pfam" id="PF03466">
    <property type="entry name" value="LysR_substrate"/>
    <property type="match status" value="1"/>
</dbReference>
<dbReference type="OrthoDB" id="9785745at2"/>
<organism evidence="6 7">
    <name type="scientific">Faecalicatena contorta</name>
    <dbReference type="NCBI Taxonomy" id="39482"/>
    <lineage>
        <taxon>Bacteria</taxon>
        <taxon>Bacillati</taxon>
        <taxon>Bacillota</taxon>
        <taxon>Clostridia</taxon>
        <taxon>Lachnospirales</taxon>
        <taxon>Lachnospiraceae</taxon>
        <taxon>Faecalicatena</taxon>
    </lineage>
</organism>
<name>A0A315ZYT7_9FIRM</name>
<evidence type="ECO:0000256" key="2">
    <source>
        <dbReference type="ARBA" id="ARBA00023015"/>
    </source>
</evidence>
<dbReference type="AlphaFoldDB" id="A0A315ZYT7"/>
<accession>A0A315ZYT7</accession>
<dbReference type="InterPro" id="IPR036390">
    <property type="entry name" value="WH_DNA-bd_sf"/>
</dbReference>
<keyword evidence="7" id="KW-1185">Reference proteome</keyword>
<dbReference type="Gene3D" id="1.10.10.10">
    <property type="entry name" value="Winged helix-like DNA-binding domain superfamily/Winged helix DNA-binding domain"/>
    <property type="match status" value="1"/>
</dbReference>
<dbReference type="Pfam" id="PF00126">
    <property type="entry name" value="HTH_1"/>
    <property type="match status" value="1"/>
</dbReference>
<dbReference type="GO" id="GO:0003700">
    <property type="term" value="F:DNA-binding transcription factor activity"/>
    <property type="evidence" value="ECO:0007669"/>
    <property type="project" value="InterPro"/>
</dbReference>
<dbReference type="Proteomes" id="UP000254051">
    <property type="component" value="Unassembled WGS sequence"/>
</dbReference>
<sequence>MELKQLEYFVVASECGSFNKASECLYTSQPNVSKVVASLEKELGRELFVRTRKGIQLTAFGETMREYAQNILINVQIMNSMAPVNPGRKLSLSTYPSNMIARLLVDFYKEMGEEYVVEYLQGTVEEITDNVKKGISELGIVFIAEKQLTAFQHILSHKNLRFYTLDTKEVCVYVGENNPLFHRDSIDFSELPELKFIRGVRDYFSMEHHLESVSLGVISTEKLRHVIYSNSDHMTIDVLLHTDICSLGINFMNEKYEQYPIKTLAVNNCEPFLVIGYVADENRELSLQAKWFIERLKSIL</sequence>
<dbReference type="PANTHER" id="PTHR30126:SF40">
    <property type="entry name" value="HTH-TYPE TRANSCRIPTIONAL REGULATOR GLTR"/>
    <property type="match status" value="1"/>
</dbReference>
<dbReference type="InterPro" id="IPR000847">
    <property type="entry name" value="LysR_HTH_N"/>
</dbReference>
<proteinExistence type="inferred from homology"/>
<keyword evidence="2" id="KW-0805">Transcription regulation</keyword>
<reference evidence="7" key="1">
    <citation type="submission" date="2017-07" db="EMBL/GenBank/DDBJ databases">
        <authorList>
            <person name="Varghese N."/>
            <person name="Submissions S."/>
        </authorList>
    </citation>
    <scope>NUCLEOTIDE SEQUENCE [LARGE SCALE GENOMIC DNA]</scope>
    <source>
        <strain evidence="7">NLAE-zl-C134</strain>
    </source>
</reference>
<evidence type="ECO:0000256" key="3">
    <source>
        <dbReference type="ARBA" id="ARBA00023125"/>
    </source>
</evidence>
<dbReference type="SUPFAM" id="SSF46785">
    <property type="entry name" value="Winged helix' DNA-binding domain"/>
    <property type="match status" value="1"/>
</dbReference>
<keyword evidence="3 6" id="KW-0238">DNA-binding</keyword>
<gene>
    <name evidence="6" type="ORF">SAMN05216529_105164</name>
</gene>
<evidence type="ECO:0000259" key="5">
    <source>
        <dbReference type="PROSITE" id="PS50931"/>
    </source>
</evidence>
<dbReference type="GO" id="GO:0000976">
    <property type="term" value="F:transcription cis-regulatory region binding"/>
    <property type="evidence" value="ECO:0007669"/>
    <property type="project" value="TreeGrafter"/>
</dbReference>
<protein>
    <submittedName>
        <fullName evidence="6">DNA-binding transcriptional regulator, LysR family</fullName>
    </submittedName>
</protein>
<dbReference type="InterPro" id="IPR005119">
    <property type="entry name" value="LysR_subst-bd"/>
</dbReference>